<feature type="chain" id="PRO_5016947104" description="GH16 domain-containing protein" evidence="2">
    <location>
        <begin position="36"/>
        <end position="332"/>
    </location>
</feature>
<dbReference type="GO" id="GO:0004553">
    <property type="term" value="F:hydrolase activity, hydrolyzing O-glycosyl compounds"/>
    <property type="evidence" value="ECO:0007669"/>
    <property type="project" value="InterPro"/>
</dbReference>
<dbReference type="AlphaFoldDB" id="A0A345XNR7"/>
<feature type="signal peptide" evidence="2">
    <location>
        <begin position="1"/>
        <end position="35"/>
    </location>
</feature>
<proteinExistence type="predicted"/>
<reference evidence="4 5" key="1">
    <citation type="submission" date="2018-07" db="EMBL/GenBank/DDBJ databases">
        <title>Draft genome of the type strain Streptomyces armeniacus ATCC 15676.</title>
        <authorList>
            <person name="Labana P."/>
            <person name="Gosse J.T."/>
            <person name="Boddy C.N."/>
        </authorList>
    </citation>
    <scope>NUCLEOTIDE SEQUENCE [LARGE SCALE GENOMIC DNA]</scope>
    <source>
        <strain evidence="4 5">ATCC 15676</strain>
    </source>
</reference>
<sequence>MSREHRARNRRPKTIAAVAAVTALAAAGLAANAGAAPADSDPAPKPAAGEALFDDFNYTSHDDPKLAEHGWSARATTGAPGVPGATWAPENITFADDGGNSIMNLETSTAGTPESTEHSELLSDSMKFKNGTYAARVKFSDEPKSGPDGDRLVQTFFSLNDLTAPMADDYSEYDFEYLPNGGWGETDSVLFTTSYETYNPDPWETVTQQNSSRSSFAGWHDLVFTIDDSNITYYIDGQEFAKHDAKYLPERPMGLYFNQWLIDLEGQPATEERSYDQQVDYVLHVKDEVLSPEEVTSKVDAYREAGTAFEDNVPAAGASDAKPHGGAASGKR</sequence>
<protein>
    <recommendedName>
        <fullName evidence="3">GH16 domain-containing protein</fullName>
    </recommendedName>
</protein>
<keyword evidence="5" id="KW-1185">Reference proteome</keyword>
<dbReference type="KEGG" id="sarm:DVA86_12100"/>
<dbReference type="Proteomes" id="UP000254425">
    <property type="component" value="Chromosome"/>
</dbReference>
<name>A0A345XNR7_9ACTN</name>
<dbReference type="CDD" id="cd00413">
    <property type="entry name" value="Glyco_hydrolase_16"/>
    <property type="match status" value="1"/>
</dbReference>
<evidence type="ECO:0000256" key="2">
    <source>
        <dbReference type="SAM" id="SignalP"/>
    </source>
</evidence>
<evidence type="ECO:0000313" key="4">
    <source>
        <dbReference type="EMBL" id="AXK33283.1"/>
    </source>
</evidence>
<dbReference type="SUPFAM" id="SSF49899">
    <property type="entry name" value="Concanavalin A-like lectins/glucanases"/>
    <property type="match status" value="1"/>
</dbReference>
<dbReference type="Pfam" id="PF00722">
    <property type="entry name" value="Glyco_hydro_16"/>
    <property type="match status" value="1"/>
</dbReference>
<feature type="region of interest" description="Disordered" evidence="1">
    <location>
        <begin position="310"/>
        <end position="332"/>
    </location>
</feature>
<dbReference type="Gene3D" id="2.60.120.200">
    <property type="match status" value="1"/>
</dbReference>
<keyword evidence="2" id="KW-0732">Signal</keyword>
<accession>A0A345XNR7</accession>
<dbReference type="EMBL" id="CP031320">
    <property type="protein sequence ID" value="AXK33283.1"/>
    <property type="molecule type" value="Genomic_DNA"/>
</dbReference>
<evidence type="ECO:0000313" key="5">
    <source>
        <dbReference type="Proteomes" id="UP000254425"/>
    </source>
</evidence>
<feature type="compositionally biased region" description="Low complexity" evidence="1">
    <location>
        <begin position="30"/>
        <end position="41"/>
    </location>
</feature>
<evidence type="ECO:0000256" key="1">
    <source>
        <dbReference type="SAM" id="MobiDB-lite"/>
    </source>
</evidence>
<evidence type="ECO:0000259" key="3">
    <source>
        <dbReference type="PROSITE" id="PS51762"/>
    </source>
</evidence>
<dbReference type="InterPro" id="IPR013320">
    <property type="entry name" value="ConA-like_dom_sf"/>
</dbReference>
<dbReference type="InterPro" id="IPR000757">
    <property type="entry name" value="Beta-glucanase-like"/>
</dbReference>
<dbReference type="PROSITE" id="PS51762">
    <property type="entry name" value="GH16_2"/>
    <property type="match status" value="1"/>
</dbReference>
<feature type="region of interest" description="Disordered" evidence="1">
    <location>
        <begin position="30"/>
        <end position="50"/>
    </location>
</feature>
<dbReference type="GO" id="GO:0005975">
    <property type="term" value="P:carbohydrate metabolic process"/>
    <property type="evidence" value="ECO:0007669"/>
    <property type="project" value="InterPro"/>
</dbReference>
<organism evidence="4 5">
    <name type="scientific">Streptomyces armeniacus</name>
    <dbReference type="NCBI Taxonomy" id="83291"/>
    <lineage>
        <taxon>Bacteria</taxon>
        <taxon>Bacillati</taxon>
        <taxon>Actinomycetota</taxon>
        <taxon>Actinomycetes</taxon>
        <taxon>Kitasatosporales</taxon>
        <taxon>Streptomycetaceae</taxon>
        <taxon>Streptomyces</taxon>
    </lineage>
</organism>
<gene>
    <name evidence="4" type="ORF">DVA86_12100</name>
</gene>
<feature type="domain" description="GH16" evidence="3">
    <location>
        <begin position="38"/>
        <end position="290"/>
    </location>
</feature>